<organism evidence="1 2">
    <name type="scientific">Trifolium pratense</name>
    <name type="common">Red clover</name>
    <dbReference type="NCBI Taxonomy" id="57577"/>
    <lineage>
        <taxon>Eukaryota</taxon>
        <taxon>Viridiplantae</taxon>
        <taxon>Streptophyta</taxon>
        <taxon>Embryophyta</taxon>
        <taxon>Tracheophyta</taxon>
        <taxon>Spermatophyta</taxon>
        <taxon>Magnoliopsida</taxon>
        <taxon>eudicotyledons</taxon>
        <taxon>Gunneridae</taxon>
        <taxon>Pentapetalae</taxon>
        <taxon>rosids</taxon>
        <taxon>fabids</taxon>
        <taxon>Fabales</taxon>
        <taxon>Fabaceae</taxon>
        <taxon>Papilionoideae</taxon>
        <taxon>50 kb inversion clade</taxon>
        <taxon>NPAAA clade</taxon>
        <taxon>Hologalegina</taxon>
        <taxon>IRL clade</taxon>
        <taxon>Trifolieae</taxon>
        <taxon>Trifolium</taxon>
    </lineage>
</organism>
<sequence>CKKGTSAEPIQPLHNLTRKNEPPRIKYAERPDFLWWVTCPAKVAKQRWKPLEEPENAK</sequence>
<evidence type="ECO:0000313" key="2">
    <source>
        <dbReference type="Proteomes" id="UP000236291"/>
    </source>
</evidence>
<protein>
    <submittedName>
        <fullName evidence="1">Uncharacterized protein</fullName>
    </submittedName>
</protein>
<name>A0A2K3KSB3_TRIPR</name>
<accession>A0A2K3KSB3</accession>
<dbReference type="Proteomes" id="UP000236291">
    <property type="component" value="Unassembled WGS sequence"/>
</dbReference>
<dbReference type="AlphaFoldDB" id="A0A2K3KSB3"/>
<reference evidence="1 2" key="1">
    <citation type="journal article" date="2014" name="Am. J. Bot.">
        <title>Genome assembly and annotation for red clover (Trifolium pratense; Fabaceae).</title>
        <authorList>
            <person name="Istvanek J."/>
            <person name="Jaros M."/>
            <person name="Krenek A."/>
            <person name="Repkova J."/>
        </authorList>
    </citation>
    <scope>NUCLEOTIDE SEQUENCE [LARGE SCALE GENOMIC DNA]</scope>
    <source>
        <strain evidence="2">cv. Tatra</strain>
        <tissue evidence="1">Young leaves</tissue>
    </source>
</reference>
<evidence type="ECO:0000313" key="1">
    <source>
        <dbReference type="EMBL" id="PNX69160.1"/>
    </source>
</evidence>
<gene>
    <name evidence="1" type="ORF">L195_g064309</name>
</gene>
<comment type="caution">
    <text evidence="1">The sequence shown here is derived from an EMBL/GenBank/DDBJ whole genome shotgun (WGS) entry which is preliminary data.</text>
</comment>
<reference evidence="1 2" key="2">
    <citation type="journal article" date="2017" name="Front. Plant Sci.">
        <title>Gene Classification and Mining of Molecular Markers Useful in Red Clover (Trifolium pratense) Breeding.</title>
        <authorList>
            <person name="Istvanek J."/>
            <person name="Dluhosova J."/>
            <person name="Dluhos P."/>
            <person name="Patkova L."/>
            <person name="Nedelnik J."/>
            <person name="Repkova J."/>
        </authorList>
    </citation>
    <scope>NUCLEOTIDE SEQUENCE [LARGE SCALE GENOMIC DNA]</scope>
    <source>
        <strain evidence="2">cv. Tatra</strain>
        <tissue evidence="1">Young leaves</tissue>
    </source>
</reference>
<proteinExistence type="predicted"/>
<dbReference type="EMBL" id="ASHM01242596">
    <property type="protein sequence ID" value="PNX69160.1"/>
    <property type="molecule type" value="Genomic_DNA"/>
</dbReference>
<feature type="non-terminal residue" evidence="1">
    <location>
        <position position="1"/>
    </location>
</feature>